<dbReference type="PROSITE" id="PS50890">
    <property type="entry name" value="PUA"/>
    <property type="match status" value="1"/>
</dbReference>
<dbReference type="CDD" id="cd04242">
    <property type="entry name" value="AAK_G5K_ProB"/>
    <property type="match status" value="1"/>
</dbReference>
<dbReference type="PROSITE" id="PS00902">
    <property type="entry name" value="GLUTAMATE_5_KINASE"/>
    <property type="match status" value="1"/>
</dbReference>
<dbReference type="InterPro" id="IPR036974">
    <property type="entry name" value="PUA_sf"/>
</dbReference>
<dbReference type="InterPro" id="IPR011529">
    <property type="entry name" value="Glu_5kinase"/>
</dbReference>
<feature type="binding site" evidence="8">
    <location>
        <position position="157"/>
    </location>
    <ligand>
        <name>substrate</name>
    </ligand>
</feature>
<comment type="subcellular location">
    <subcellularLocation>
        <location evidence="8">Cytoplasm</location>
    </subcellularLocation>
</comment>
<organism evidence="10 11">
    <name type="scientific">Rhizomicrobium electricum</name>
    <dbReference type="NCBI Taxonomy" id="480070"/>
    <lineage>
        <taxon>Bacteria</taxon>
        <taxon>Pseudomonadati</taxon>
        <taxon>Pseudomonadota</taxon>
        <taxon>Alphaproteobacteria</taxon>
        <taxon>Micropepsales</taxon>
        <taxon>Micropepsaceae</taxon>
        <taxon>Rhizomicrobium</taxon>
    </lineage>
</organism>
<dbReference type="EMBL" id="BAAADD010000007">
    <property type="protein sequence ID" value="GAA0576989.1"/>
    <property type="molecule type" value="Genomic_DNA"/>
</dbReference>
<keyword evidence="3 8" id="KW-0641">Proline biosynthesis</keyword>
<comment type="similarity">
    <text evidence="8">Belongs to the glutamate 5-kinase family.</text>
</comment>
<evidence type="ECO:0000256" key="5">
    <source>
        <dbReference type="ARBA" id="ARBA00022741"/>
    </source>
</evidence>
<sequence>MAAVTDLLSSARLIVIKVGSSLLVDTVTGSVRREWLKSLAADIATLKREGKHVVLVSSGAIALGRRALKLKPGPLRLEESQAAAAAGQVRLAGAWAETLKGEDIAAAQVLLILDDTENRRRYLNARATLKTLMELGAVPVINENDTVATSEIQFGDNDQLAARVASMMEADCLILLSDVDGLYTANPSLDTTAEHIAEVPAITAEIEAMAGGSVSGLGRGGMTSKIIAAKIAISAGSDVIIAKGKTLNPIAAIRSGAARSTRFFACESPAAARKRWIGGVLHPQGALIIDDGAVKALLSGSSLLPIGIRQIDGRFERGDPVAVLDQQGHEIARGLVAYNAADAERIAGKRSLEIEAILGYRGRDEMIHRDDLTLMVDA</sequence>
<evidence type="ECO:0000313" key="10">
    <source>
        <dbReference type="EMBL" id="GAA0576989.1"/>
    </source>
</evidence>
<evidence type="ECO:0000256" key="4">
    <source>
        <dbReference type="ARBA" id="ARBA00022679"/>
    </source>
</evidence>
<protein>
    <recommendedName>
        <fullName evidence="8">Glutamate 5-kinase</fullName>
        <ecNumber evidence="8">2.7.2.11</ecNumber>
    </recommendedName>
    <alternativeName>
        <fullName evidence="8">Gamma-glutamyl kinase</fullName>
        <shortName evidence="8">GK</shortName>
    </alternativeName>
</protein>
<dbReference type="InterPro" id="IPR005715">
    <property type="entry name" value="Glu_5kinase/COase_Synthase"/>
</dbReference>
<dbReference type="CDD" id="cd21157">
    <property type="entry name" value="PUA_G5K"/>
    <property type="match status" value="1"/>
</dbReference>
<accession>A0ABN1EXE2</accession>
<dbReference type="InterPro" id="IPR036393">
    <property type="entry name" value="AceGlu_kinase-like_sf"/>
</dbReference>
<dbReference type="InterPro" id="IPR001057">
    <property type="entry name" value="Glu/AcGlu_kinase"/>
</dbReference>
<dbReference type="PRINTS" id="PR00474">
    <property type="entry name" value="GLU5KINASE"/>
</dbReference>
<dbReference type="InterPro" id="IPR015947">
    <property type="entry name" value="PUA-like_sf"/>
</dbReference>
<keyword evidence="11" id="KW-1185">Reference proteome</keyword>
<dbReference type="InterPro" id="IPR002478">
    <property type="entry name" value="PUA"/>
</dbReference>
<comment type="caution">
    <text evidence="8">Lacks conserved residue(s) required for the propagation of feature annotation.</text>
</comment>
<comment type="catalytic activity">
    <reaction evidence="8">
        <text>L-glutamate + ATP = L-glutamyl 5-phosphate + ADP</text>
        <dbReference type="Rhea" id="RHEA:14877"/>
        <dbReference type="ChEBI" id="CHEBI:29985"/>
        <dbReference type="ChEBI" id="CHEBI:30616"/>
        <dbReference type="ChEBI" id="CHEBI:58274"/>
        <dbReference type="ChEBI" id="CHEBI:456216"/>
        <dbReference type="EC" id="2.7.2.11"/>
    </reaction>
</comment>
<reference evidence="10 11" key="1">
    <citation type="journal article" date="2019" name="Int. J. Syst. Evol. Microbiol.">
        <title>The Global Catalogue of Microorganisms (GCM) 10K type strain sequencing project: providing services to taxonomists for standard genome sequencing and annotation.</title>
        <authorList>
            <consortium name="The Broad Institute Genomics Platform"/>
            <consortium name="The Broad Institute Genome Sequencing Center for Infectious Disease"/>
            <person name="Wu L."/>
            <person name="Ma J."/>
        </authorList>
    </citation>
    <scope>NUCLEOTIDE SEQUENCE [LARGE SCALE GENOMIC DNA]</scope>
    <source>
        <strain evidence="10 11">JCM 15089</strain>
    </source>
</reference>
<gene>
    <name evidence="8 10" type="primary">proB</name>
    <name evidence="10" type="ORF">GCM10008942_27340</name>
</gene>
<dbReference type="Gene3D" id="3.40.1160.10">
    <property type="entry name" value="Acetylglutamate kinase-like"/>
    <property type="match status" value="1"/>
</dbReference>
<feature type="binding site" evidence="8">
    <location>
        <position position="145"/>
    </location>
    <ligand>
        <name>substrate</name>
    </ligand>
</feature>
<evidence type="ECO:0000256" key="3">
    <source>
        <dbReference type="ARBA" id="ARBA00022650"/>
    </source>
</evidence>
<evidence type="ECO:0000256" key="6">
    <source>
        <dbReference type="ARBA" id="ARBA00022777"/>
    </source>
</evidence>
<dbReference type="Proteomes" id="UP001499951">
    <property type="component" value="Unassembled WGS sequence"/>
</dbReference>
<dbReference type="InterPro" id="IPR041739">
    <property type="entry name" value="G5K_ProB"/>
</dbReference>
<comment type="pathway">
    <text evidence="8">Amino-acid biosynthesis; L-proline biosynthesis; L-glutamate 5-semialdehyde from L-glutamate: step 1/2.</text>
</comment>
<dbReference type="PANTHER" id="PTHR43654">
    <property type="entry name" value="GLUTAMATE 5-KINASE"/>
    <property type="match status" value="1"/>
</dbReference>
<evidence type="ECO:0000256" key="2">
    <source>
        <dbReference type="ARBA" id="ARBA00022605"/>
    </source>
</evidence>
<evidence type="ECO:0000256" key="7">
    <source>
        <dbReference type="ARBA" id="ARBA00022840"/>
    </source>
</evidence>
<feature type="binding site" evidence="8">
    <location>
        <position position="58"/>
    </location>
    <ligand>
        <name>substrate</name>
    </ligand>
</feature>
<keyword evidence="5 8" id="KW-0547">Nucleotide-binding</keyword>
<name>A0ABN1EXE2_9PROT</name>
<keyword evidence="7 8" id="KW-0067">ATP-binding</keyword>
<feature type="domain" description="PUA" evidence="9">
    <location>
        <begin position="285"/>
        <end position="367"/>
    </location>
</feature>
<dbReference type="NCBIfam" id="TIGR01027">
    <property type="entry name" value="proB"/>
    <property type="match status" value="1"/>
</dbReference>
<comment type="caution">
    <text evidence="10">The sequence shown here is derived from an EMBL/GenBank/DDBJ whole genome shotgun (WGS) entry which is preliminary data.</text>
</comment>
<dbReference type="SUPFAM" id="SSF88697">
    <property type="entry name" value="PUA domain-like"/>
    <property type="match status" value="1"/>
</dbReference>
<dbReference type="PIRSF" id="PIRSF000729">
    <property type="entry name" value="GK"/>
    <property type="match status" value="1"/>
</dbReference>
<keyword evidence="4 8" id="KW-0808">Transferase</keyword>
<dbReference type="SMART" id="SM00359">
    <property type="entry name" value="PUA"/>
    <property type="match status" value="1"/>
</dbReference>
<comment type="function">
    <text evidence="8">Catalyzes the transfer of a phosphate group to glutamate to form L-glutamate 5-phosphate.</text>
</comment>
<dbReference type="PANTHER" id="PTHR43654:SF1">
    <property type="entry name" value="ISOPENTENYL PHOSPHATE KINASE"/>
    <property type="match status" value="1"/>
</dbReference>
<dbReference type="Pfam" id="PF00696">
    <property type="entry name" value="AA_kinase"/>
    <property type="match status" value="1"/>
</dbReference>
<evidence type="ECO:0000313" key="11">
    <source>
        <dbReference type="Proteomes" id="UP001499951"/>
    </source>
</evidence>
<keyword evidence="6 8" id="KW-0418">Kinase</keyword>
<feature type="binding site" evidence="8">
    <location>
        <position position="17"/>
    </location>
    <ligand>
        <name>ATP</name>
        <dbReference type="ChEBI" id="CHEBI:30616"/>
    </ligand>
</feature>
<evidence type="ECO:0000256" key="8">
    <source>
        <dbReference type="HAMAP-Rule" id="MF_00456"/>
    </source>
</evidence>
<evidence type="ECO:0000256" key="1">
    <source>
        <dbReference type="ARBA" id="ARBA00022490"/>
    </source>
</evidence>
<evidence type="ECO:0000259" key="9">
    <source>
        <dbReference type="SMART" id="SM00359"/>
    </source>
</evidence>
<keyword evidence="1 8" id="KW-0963">Cytoplasm</keyword>
<proteinExistence type="inferred from homology"/>
<feature type="binding site" evidence="8">
    <location>
        <begin position="177"/>
        <end position="178"/>
    </location>
    <ligand>
        <name>ATP</name>
        <dbReference type="ChEBI" id="CHEBI:30616"/>
    </ligand>
</feature>
<dbReference type="Pfam" id="PF01472">
    <property type="entry name" value="PUA"/>
    <property type="match status" value="1"/>
</dbReference>
<dbReference type="EC" id="2.7.2.11" evidence="8"/>
<dbReference type="InterPro" id="IPR001048">
    <property type="entry name" value="Asp/Glu/Uridylate_kinase"/>
</dbReference>
<dbReference type="Gene3D" id="2.30.130.10">
    <property type="entry name" value="PUA domain"/>
    <property type="match status" value="1"/>
</dbReference>
<dbReference type="SUPFAM" id="SSF53633">
    <property type="entry name" value="Carbamate kinase-like"/>
    <property type="match status" value="1"/>
</dbReference>
<dbReference type="InterPro" id="IPR019797">
    <property type="entry name" value="Glutamate_5-kinase_CS"/>
</dbReference>
<keyword evidence="2 8" id="KW-0028">Amino-acid biosynthesis</keyword>
<dbReference type="HAMAP" id="MF_00456">
    <property type="entry name" value="ProB"/>
    <property type="match status" value="1"/>
</dbReference>